<dbReference type="InterPro" id="IPR037041">
    <property type="entry name" value="Trigger_fac_C_sf"/>
</dbReference>
<dbReference type="Pfam" id="PF05697">
    <property type="entry name" value="Trigger_N"/>
    <property type="match status" value="1"/>
</dbReference>
<dbReference type="GO" id="GO:0003755">
    <property type="term" value="F:peptidyl-prolyl cis-trans isomerase activity"/>
    <property type="evidence" value="ECO:0007669"/>
    <property type="project" value="InterPro"/>
</dbReference>
<protein>
    <submittedName>
        <fullName evidence="3">Trigger factor</fullName>
    </submittedName>
</protein>
<dbReference type="SUPFAM" id="SSF102735">
    <property type="entry name" value="Trigger factor ribosome-binding domain"/>
    <property type="match status" value="1"/>
</dbReference>
<feature type="compositionally biased region" description="Basic and acidic residues" evidence="1">
    <location>
        <begin position="487"/>
        <end position="503"/>
    </location>
</feature>
<gene>
    <name evidence="3" type="ORF">K737_300482</name>
</gene>
<feature type="region of interest" description="Disordered" evidence="1">
    <location>
        <begin position="467"/>
        <end position="513"/>
    </location>
</feature>
<dbReference type="Gene3D" id="1.10.3120.10">
    <property type="entry name" value="Trigger factor, C-terminal domain"/>
    <property type="match status" value="1"/>
</dbReference>
<dbReference type="EMBL" id="ARPM03000115">
    <property type="protein sequence ID" value="ETZ05093.1"/>
    <property type="molecule type" value="Genomic_DNA"/>
</dbReference>
<dbReference type="Gene3D" id="3.10.50.40">
    <property type="match status" value="1"/>
</dbReference>
<dbReference type="GO" id="GO:0015031">
    <property type="term" value="P:protein transport"/>
    <property type="evidence" value="ECO:0007669"/>
    <property type="project" value="InterPro"/>
</dbReference>
<dbReference type="Proteomes" id="UP000026922">
    <property type="component" value="Unassembled WGS sequence"/>
</dbReference>
<evidence type="ECO:0000256" key="1">
    <source>
        <dbReference type="SAM" id="MobiDB-lite"/>
    </source>
</evidence>
<reference evidence="3 4" key="1">
    <citation type="journal article" date="2013" name="Genome Announc.">
        <title>Draft Genome Sequence of Holospora undulata Strain HU1, a Micronucleus-Specific Symbiont of the Ciliate Paramecium caudatum.</title>
        <authorList>
            <person name="Dohra H."/>
            <person name="Suzuki H."/>
            <person name="Suzuki T."/>
            <person name="Tanaka K."/>
            <person name="Fujishima M."/>
        </authorList>
    </citation>
    <scope>NUCLEOTIDE SEQUENCE [LARGE SCALE GENOMIC DNA]</scope>
    <source>
        <strain evidence="3 4">HU1</strain>
    </source>
</reference>
<dbReference type="InterPro" id="IPR036611">
    <property type="entry name" value="Trigger_fac_ribosome-bd_sf"/>
</dbReference>
<name>A0A061JI06_9PROT</name>
<dbReference type="RefSeq" id="WP_006291325.1">
    <property type="nucleotide sequence ID" value="NZ_ARPM03000115.1"/>
</dbReference>
<dbReference type="InterPro" id="IPR046357">
    <property type="entry name" value="PPIase_dom_sf"/>
</dbReference>
<evidence type="ECO:0000259" key="2">
    <source>
        <dbReference type="Pfam" id="PF05697"/>
    </source>
</evidence>
<feature type="domain" description="Trigger factor ribosome-binding bacterial" evidence="2">
    <location>
        <begin position="11"/>
        <end position="133"/>
    </location>
</feature>
<comment type="caution">
    <text evidence="3">The sequence shown here is derived from an EMBL/GenBank/DDBJ whole genome shotgun (WGS) entry which is preliminary data.</text>
</comment>
<dbReference type="InterPro" id="IPR008881">
    <property type="entry name" value="Trigger_fac_ribosome-bd_bac"/>
</dbReference>
<dbReference type="GO" id="GO:0006457">
    <property type="term" value="P:protein folding"/>
    <property type="evidence" value="ECO:0007669"/>
    <property type="project" value="InterPro"/>
</dbReference>
<sequence>MLEKKVQEIRSVVLDGISIQEGLNEETKKIASKQKVPGFRLGMVPLDILFGMYRENIVSSVLDRVLKEKIKELPEYQEAFRYSVDFDESVQVEMGVPSDISAQVTFAYSSHFSEIEWSEFALPVLDDDISPENVHTFVGRYLKQFNRSEPLDVPRPSELGDTLRLRITIKSDGQERTSVLNVLLSSENFPEDAGIEDFIGIESGHTISQRVKVPKSFSQVPLAGKKVNFSLVVEEVRRTVACEMDDDSAKYVVGCTLETLLDRAKLLLKKFVQKLSYEVQKNCLEVKIFNIKDVPVSDMLRKHRELELRKEYTGNSAFENLVPKDQQSGWFGEIAQGILLTEMFIKDYCSKHPEACEYSSQDVVNFLENLGNSKGVSPDQLVRKYLKDRNFHVSVNDAIRYEKVIRDIIGRCALQDPKDVVSSLWKEASLNQKKYAELFGKFLEDVSVSDYIQKISLKEVDLRGAPDARSKDIIENDEAVDQGEMSESSKPEQETNSLQKEDVLQTDQENSQK</sequence>
<evidence type="ECO:0000313" key="4">
    <source>
        <dbReference type="Proteomes" id="UP000026922"/>
    </source>
</evidence>
<evidence type="ECO:0000313" key="3">
    <source>
        <dbReference type="EMBL" id="ETZ05093.1"/>
    </source>
</evidence>
<proteinExistence type="predicted"/>
<organism evidence="3 4">
    <name type="scientific">Holospora undulata HU1</name>
    <dbReference type="NCBI Taxonomy" id="1321371"/>
    <lineage>
        <taxon>Bacteria</taxon>
        <taxon>Pseudomonadati</taxon>
        <taxon>Pseudomonadota</taxon>
        <taxon>Alphaproteobacteria</taxon>
        <taxon>Holosporales</taxon>
        <taxon>Holosporaceae</taxon>
        <taxon>Holospora</taxon>
    </lineage>
</organism>
<accession>A0A061JI06</accession>
<dbReference type="AlphaFoldDB" id="A0A061JI06"/>
<keyword evidence="4" id="KW-1185">Reference proteome</keyword>
<dbReference type="Gene3D" id="3.30.70.1050">
    <property type="entry name" value="Trigger factor ribosome-binding domain"/>
    <property type="match status" value="1"/>
</dbReference>